<organism evidence="2 3">
    <name type="scientific">Desulfurella multipotens</name>
    <dbReference type="NCBI Taxonomy" id="79269"/>
    <lineage>
        <taxon>Bacteria</taxon>
        <taxon>Pseudomonadati</taxon>
        <taxon>Campylobacterota</taxon>
        <taxon>Desulfurellia</taxon>
        <taxon>Desulfurellales</taxon>
        <taxon>Desulfurellaceae</taxon>
        <taxon>Desulfurella</taxon>
    </lineage>
</organism>
<dbReference type="PANTHER" id="PTHR43861">
    <property type="entry name" value="TRANS-ACONITATE 2-METHYLTRANSFERASE-RELATED"/>
    <property type="match status" value="1"/>
</dbReference>
<evidence type="ECO:0000259" key="1">
    <source>
        <dbReference type="Pfam" id="PF13847"/>
    </source>
</evidence>
<dbReference type="GO" id="GO:0032259">
    <property type="term" value="P:methylation"/>
    <property type="evidence" value="ECO:0007669"/>
    <property type="project" value="UniProtKB-KW"/>
</dbReference>
<dbReference type="Gene3D" id="3.40.50.150">
    <property type="entry name" value="Vaccinia Virus protein VP39"/>
    <property type="match status" value="1"/>
</dbReference>
<name>A0A1G6HM20_9BACT</name>
<dbReference type="RefSeq" id="WP_092127286.1">
    <property type="nucleotide sequence ID" value="NZ_FMYU01000001.1"/>
</dbReference>
<dbReference type="CDD" id="cd02440">
    <property type="entry name" value="AdoMet_MTases"/>
    <property type="match status" value="1"/>
</dbReference>
<sequence length="216" mass="25107">MKSLSKVEVKGLEALFYDELISLISGFTYKNFLNVILNACEGSSVKMNEIGRNYSIVDYGCGSGMALCKFAELSQGQIIGFDIGKTMLYRAYKKCKSYKNVKIFYHDIRVSSPFLVDKVFISFVLHGFDHKDRLKIIKNAYSNLKPNGEFCILDYNEFDFDSKPFWFRKLFNHFECPLAVEFINTPIKEILRSVGFKSFYEYYYYKGLVRLLVAKK</sequence>
<feature type="domain" description="Methyltransferase" evidence="1">
    <location>
        <begin position="52"/>
        <end position="156"/>
    </location>
</feature>
<keyword evidence="2" id="KW-0489">Methyltransferase</keyword>
<evidence type="ECO:0000313" key="2">
    <source>
        <dbReference type="EMBL" id="SDB95271.1"/>
    </source>
</evidence>
<dbReference type="InterPro" id="IPR029063">
    <property type="entry name" value="SAM-dependent_MTases_sf"/>
</dbReference>
<proteinExistence type="predicted"/>
<reference evidence="3" key="1">
    <citation type="submission" date="2016-10" db="EMBL/GenBank/DDBJ databases">
        <authorList>
            <person name="Varghese N."/>
            <person name="Submissions S."/>
        </authorList>
    </citation>
    <scope>NUCLEOTIDE SEQUENCE [LARGE SCALE GENOMIC DNA]</scope>
    <source>
        <strain evidence="3">DSM 8415</strain>
    </source>
</reference>
<accession>A0A1G6HM20</accession>
<protein>
    <submittedName>
        <fullName evidence="2">Demethylmenaquinone methyltransferase / 2-methoxy-6-polyprenyl-1,4-benzoquinol methylase</fullName>
    </submittedName>
</protein>
<dbReference type="PANTHER" id="PTHR43861:SF1">
    <property type="entry name" value="TRANS-ACONITATE 2-METHYLTRANSFERASE"/>
    <property type="match status" value="1"/>
</dbReference>
<dbReference type="GO" id="GO:0008168">
    <property type="term" value="F:methyltransferase activity"/>
    <property type="evidence" value="ECO:0007669"/>
    <property type="project" value="UniProtKB-KW"/>
</dbReference>
<gene>
    <name evidence="2" type="ORF">SAMN05660835_00029</name>
</gene>
<dbReference type="OrthoDB" id="9804312at2"/>
<dbReference type="Proteomes" id="UP000199411">
    <property type="component" value="Unassembled WGS sequence"/>
</dbReference>
<dbReference type="InterPro" id="IPR025714">
    <property type="entry name" value="Methyltranfer_dom"/>
</dbReference>
<dbReference type="AlphaFoldDB" id="A0A1G6HM20"/>
<dbReference type="SUPFAM" id="SSF53335">
    <property type="entry name" value="S-adenosyl-L-methionine-dependent methyltransferases"/>
    <property type="match status" value="1"/>
</dbReference>
<dbReference type="Pfam" id="PF13847">
    <property type="entry name" value="Methyltransf_31"/>
    <property type="match status" value="1"/>
</dbReference>
<keyword evidence="2" id="KW-0808">Transferase</keyword>
<keyword evidence="3" id="KW-1185">Reference proteome</keyword>
<evidence type="ECO:0000313" key="3">
    <source>
        <dbReference type="Proteomes" id="UP000199411"/>
    </source>
</evidence>
<dbReference type="EMBL" id="FMYU01000001">
    <property type="protein sequence ID" value="SDB95271.1"/>
    <property type="molecule type" value="Genomic_DNA"/>
</dbReference>